<protein>
    <submittedName>
        <fullName evidence="2">Uncharacterized protein</fullName>
    </submittedName>
</protein>
<proteinExistence type="predicted"/>
<feature type="region of interest" description="Disordered" evidence="1">
    <location>
        <begin position="175"/>
        <end position="202"/>
    </location>
</feature>
<feature type="region of interest" description="Disordered" evidence="1">
    <location>
        <begin position="462"/>
        <end position="481"/>
    </location>
</feature>
<evidence type="ECO:0000313" key="3">
    <source>
        <dbReference type="Proteomes" id="UP000636709"/>
    </source>
</evidence>
<feature type="region of interest" description="Disordered" evidence="1">
    <location>
        <begin position="1"/>
        <end position="26"/>
    </location>
</feature>
<dbReference type="EMBL" id="JACEFO010002599">
    <property type="protein sequence ID" value="KAF8655152.1"/>
    <property type="molecule type" value="Genomic_DNA"/>
</dbReference>
<feature type="region of interest" description="Disordered" evidence="1">
    <location>
        <begin position="99"/>
        <end position="128"/>
    </location>
</feature>
<organism evidence="2 3">
    <name type="scientific">Digitaria exilis</name>
    <dbReference type="NCBI Taxonomy" id="1010633"/>
    <lineage>
        <taxon>Eukaryota</taxon>
        <taxon>Viridiplantae</taxon>
        <taxon>Streptophyta</taxon>
        <taxon>Embryophyta</taxon>
        <taxon>Tracheophyta</taxon>
        <taxon>Spermatophyta</taxon>
        <taxon>Magnoliopsida</taxon>
        <taxon>Liliopsida</taxon>
        <taxon>Poales</taxon>
        <taxon>Poaceae</taxon>
        <taxon>PACMAD clade</taxon>
        <taxon>Panicoideae</taxon>
        <taxon>Panicodae</taxon>
        <taxon>Paniceae</taxon>
        <taxon>Anthephorinae</taxon>
        <taxon>Digitaria</taxon>
    </lineage>
</organism>
<comment type="caution">
    <text evidence="2">The sequence shown here is derived from an EMBL/GenBank/DDBJ whole genome shotgun (WGS) entry which is preliminary data.</text>
</comment>
<evidence type="ECO:0000313" key="2">
    <source>
        <dbReference type="EMBL" id="KAF8655152.1"/>
    </source>
</evidence>
<feature type="compositionally biased region" description="Polar residues" evidence="1">
    <location>
        <begin position="7"/>
        <end position="16"/>
    </location>
</feature>
<gene>
    <name evidence="2" type="ORF">HU200_061289</name>
</gene>
<accession>A0A835AHQ3</accession>
<feature type="compositionally biased region" description="Basic residues" evidence="1">
    <location>
        <begin position="108"/>
        <end position="122"/>
    </location>
</feature>
<evidence type="ECO:0000256" key="1">
    <source>
        <dbReference type="SAM" id="MobiDB-lite"/>
    </source>
</evidence>
<name>A0A835AHQ3_9POAL</name>
<reference evidence="2" key="1">
    <citation type="submission" date="2020-07" db="EMBL/GenBank/DDBJ databases">
        <title>Genome sequence and genetic diversity analysis of an under-domesticated orphan crop, white fonio (Digitaria exilis).</title>
        <authorList>
            <person name="Bennetzen J.L."/>
            <person name="Chen S."/>
            <person name="Ma X."/>
            <person name="Wang X."/>
            <person name="Yssel A.E.J."/>
            <person name="Chaluvadi S.R."/>
            <person name="Johnson M."/>
            <person name="Gangashetty P."/>
            <person name="Hamidou F."/>
            <person name="Sanogo M.D."/>
            <person name="Zwaenepoel A."/>
            <person name="Wallace J."/>
            <person name="Van De Peer Y."/>
            <person name="Van Deynze A."/>
        </authorList>
    </citation>
    <scope>NUCLEOTIDE SEQUENCE</scope>
    <source>
        <tissue evidence="2">Leaves</tissue>
    </source>
</reference>
<dbReference type="AlphaFoldDB" id="A0A835AHQ3"/>
<sequence length="481" mass="52912">MWPRPLNSLQALQPNKSPLRRRPRNRGNFRLVRGDFRHVRALLRSRLPARLEVRCARTLQGINATPRMGHRSVPSAPGTVALRQALRCHCANHPAALSVLGTPQPSKRNSRRTTRRARRRPCPKAAPLEATPELEGAIPAQIVHDVGSASHDISATFTHVRTPSPLAYKREREAPCKGRTRRTHEQPTARTHSHIQGLGSSPPSPTLLVTPYYKQYETRCYAPLLDVRPNVALIFRISVGIVIISGEALSYQVYQKIFPVHHVAGMVRATAADIVNILTDTVHAYQTIFNHHMSFRHSMAKCSSGCVGGTVPASHGRRSIACSQRIARSRTIGRAHVLHRGAAICWAPGGFCFHTHPVLYITKGWASHTTSNFSSMGRLPWSSRLAWKKPGGLQLQLHVTPFALPGCGASAEQASGNLACEPPPPDIRTPRPCFVPAPPALMGLTALRSWPALKRCRQTPEPRLAHAHQLTAQRPAPAGEE</sequence>
<dbReference type="Proteomes" id="UP000636709">
    <property type="component" value="Unassembled WGS sequence"/>
</dbReference>
<keyword evidence="3" id="KW-1185">Reference proteome</keyword>